<feature type="transmembrane region" description="Helical" evidence="1">
    <location>
        <begin position="6"/>
        <end position="26"/>
    </location>
</feature>
<organism evidence="2 3">
    <name type="scientific">Bacillus phage Riggi</name>
    <dbReference type="NCBI Taxonomy" id="2884426"/>
    <lineage>
        <taxon>Viruses</taxon>
        <taxon>Duplodnaviria</taxon>
        <taxon>Heunggongvirae</taxon>
        <taxon>Uroviricota</taxon>
        <taxon>Caudoviricetes</taxon>
        <taxon>Ehrlichviridae</taxon>
        <taxon>Andromedavirus</taxon>
        <taxon>Andromedavirus riggi</taxon>
    </lineage>
</organism>
<keyword evidence="3" id="KW-1185">Reference proteome</keyword>
<evidence type="ECO:0000313" key="2">
    <source>
        <dbReference type="EMBL" id="AGY48212.1"/>
    </source>
</evidence>
<dbReference type="EMBL" id="KF669659">
    <property type="protein sequence ID" value="AGY48212.1"/>
    <property type="molecule type" value="Genomic_DNA"/>
</dbReference>
<sequence length="55" mass="6170">MTLLYILVTSLYFVASIAGFVLVRILDEDKAEFNFHIVLSALMLVIMMYSILGGN</sequence>
<keyword evidence="1" id="KW-0472">Membrane</keyword>
<dbReference type="KEGG" id="vg:17959360"/>
<protein>
    <submittedName>
        <fullName evidence="2">Uncharacterized protein</fullName>
    </submittedName>
</protein>
<evidence type="ECO:0000313" key="3">
    <source>
        <dbReference type="Proteomes" id="UP000017652"/>
    </source>
</evidence>
<name>U5PZX8_9CAUD</name>
<evidence type="ECO:0000256" key="1">
    <source>
        <dbReference type="SAM" id="Phobius"/>
    </source>
</evidence>
<dbReference type="GeneID" id="17959360"/>
<feature type="transmembrane region" description="Helical" evidence="1">
    <location>
        <begin position="33"/>
        <end position="52"/>
    </location>
</feature>
<proteinExistence type="predicted"/>
<dbReference type="Proteomes" id="UP000017652">
    <property type="component" value="Segment"/>
</dbReference>
<keyword evidence="1" id="KW-1133">Transmembrane helix</keyword>
<reference evidence="2 3" key="1">
    <citation type="journal article" date="2013" name="Genome Announc.">
        <title>Complete Genome of Bacillus pumilus Siphophage Riggi.</title>
        <authorList>
            <person name="Still E.L."/>
            <person name="Riggi C.F."/>
            <person name="Chamakura K.R."/>
            <person name="Kuty Everett G.F."/>
        </authorList>
    </citation>
    <scope>NUCLEOTIDE SEQUENCE [LARGE SCALE GENOMIC DNA]</scope>
</reference>
<dbReference type="RefSeq" id="YP_008770607.1">
    <property type="nucleotide sequence ID" value="NC_022765.1"/>
</dbReference>
<keyword evidence="1" id="KW-0812">Transmembrane</keyword>
<accession>U5PZX8</accession>
<gene>
    <name evidence="2" type="ORF">Riggi_50</name>
</gene>